<proteinExistence type="predicted"/>
<evidence type="ECO:0000313" key="1">
    <source>
        <dbReference type="EMBL" id="OGG49056.1"/>
    </source>
</evidence>
<dbReference type="AlphaFoldDB" id="A0A1F6CII6"/>
<protein>
    <submittedName>
        <fullName evidence="1">Uncharacterized protein</fullName>
    </submittedName>
</protein>
<reference evidence="1 2" key="1">
    <citation type="journal article" date="2016" name="Nat. Commun.">
        <title>Thousands of microbial genomes shed light on interconnected biogeochemical processes in an aquifer system.</title>
        <authorList>
            <person name="Anantharaman K."/>
            <person name="Brown C.T."/>
            <person name="Hug L.A."/>
            <person name="Sharon I."/>
            <person name="Castelle C.J."/>
            <person name="Probst A.J."/>
            <person name="Thomas B.C."/>
            <person name="Singh A."/>
            <person name="Wilkins M.J."/>
            <person name="Karaoz U."/>
            <person name="Brodie E.L."/>
            <person name="Williams K.H."/>
            <person name="Hubbard S.S."/>
            <person name="Banfield J.F."/>
        </authorList>
    </citation>
    <scope>NUCLEOTIDE SEQUENCE [LARGE SCALE GENOMIC DNA]</scope>
</reference>
<comment type="caution">
    <text evidence="1">The sequence shown here is derived from an EMBL/GenBank/DDBJ whole genome shotgun (WGS) entry which is preliminary data.</text>
</comment>
<gene>
    <name evidence="1" type="ORF">A2678_01150</name>
</gene>
<organism evidence="1 2">
    <name type="scientific">Candidatus Kaiserbacteria bacterium RIFCSPHIGHO2_01_FULL_53_31</name>
    <dbReference type="NCBI Taxonomy" id="1798481"/>
    <lineage>
        <taxon>Bacteria</taxon>
        <taxon>Candidatus Kaiseribacteriota</taxon>
    </lineage>
</organism>
<name>A0A1F6CII6_9BACT</name>
<dbReference type="Proteomes" id="UP000178815">
    <property type="component" value="Unassembled WGS sequence"/>
</dbReference>
<evidence type="ECO:0000313" key="2">
    <source>
        <dbReference type="Proteomes" id="UP000178815"/>
    </source>
</evidence>
<dbReference type="EMBL" id="MFKU01000005">
    <property type="protein sequence ID" value="OGG49056.1"/>
    <property type="molecule type" value="Genomic_DNA"/>
</dbReference>
<accession>A0A1F6CII6</accession>
<sequence>MLKNLIVYEGDPRKSLPERIVVHMDSLFNTKEEVRLEAAHAGNGERVVAFIPMAVDDPAVRALASVVELAYEADDRRDVPEPIFVLQLLRDIFIAGRQSATSK</sequence>